<dbReference type="AlphaFoldDB" id="A0A7X0NIU9"/>
<dbReference type="Pfam" id="PF05598">
    <property type="entry name" value="DUF772"/>
    <property type="match status" value="1"/>
</dbReference>
<feature type="non-terminal residue" evidence="2">
    <location>
        <position position="81"/>
    </location>
</feature>
<gene>
    <name evidence="2" type="ORF">HNQ55_002625</name>
</gene>
<keyword evidence="3" id="KW-1185">Reference proteome</keyword>
<feature type="domain" description="Transposase InsH N-terminal" evidence="1">
    <location>
        <begin position="20"/>
        <end position="80"/>
    </location>
</feature>
<evidence type="ECO:0000313" key="3">
    <source>
        <dbReference type="Proteomes" id="UP000537141"/>
    </source>
</evidence>
<comment type="caution">
    <text evidence="2">The sequence shown here is derived from an EMBL/GenBank/DDBJ whole genome shotgun (WGS) entry which is preliminary data.</text>
</comment>
<proteinExistence type="predicted"/>
<dbReference type="Proteomes" id="UP000537141">
    <property type="component" value="Unassembled WGS sequence"/>
</dbReference>
<protein>
    <submittedName>
        <fullName evidence="2">Transposase</fullName>
    </submittedName>
</protein>
<reference evidence="2 3" key="1">
    <citation type="submission" date="2020-08" db="EMBL/GenBank/DDBJ databases">
        <title>Genomic Encyclopedia of Type Strains, Phase IV (KMG-IV): sequencing the most valuable type-strain genomes for metagenomic binning, comparative biology and taxonomic classification.</title>
        <authorList>
            <person name="Goeker M."/>
        </authorList>
    </citation>
    <scope>NUCLEOTIDE SEQUENCE [LARGE SCALE GENOMIC DNA]</scope>
    <source>
        <strain evidence="2 3">DSM 26287</strain>
    </source>
</reference>
<organism evidence="2 3">
    <name type="scientific">Thalassotalea piscium</name>
    <dbReference type="NCBI Taxonomy" id="1230533"/>
    <lineage>
        <taxon>Bacteria</taxon>
        <taxon>Pseudomonadati</taxon>
        <taxon>Pseudomonadota</taxon>
        <taxon>Gammaproteobacteria</taxon>
        <taxon>Alteromonadales</taxon>
        <taxon>Colwelliaceae</taxon>
        <taxon>Thalassotalea</taxon>
    </lineage>
</organism>
<accession>A0A7X0NIU9</accession>
<dbReference type="EMBL" id="JACHHU010000024">
    <property type="protein sequence ID" value="MBB6544101.1"/>
    <property type="molecule type" value="Genomic_DNA"/>
</dbReference>
<evidence type="ECO:0000313" key="2">
    <source>
        <dbReference type="EMBL" id="MBB6544101.1"/>
    </source>
</evidence>
<sequence>MANYKPDLSCQSKFIPIDFSQQIVPGTFEYALAHIIDNHLDLSGFEQWYQNDNGGAAAYSPSVMLKIILFGYSRGFITSRR</sequence>
<dbReference type="InterPro" id="IPR008490">
    <property type="entry name" value="Transposase_InsH_N"/>
</dbReference>
<name>A0A7X0NIU9_9GAMM</name>
<evidence type="ECO:0000259" key="1">
    <source>
        <dbReference type="Pfam" id="PF05598"/>
    </source>
</evidence>